<dbReference type="KEGG" id="nri:NRI_0786"/>
<keyword evidence="2" id="KW-1185">Reference proteome</keyword>
<dbReference type="STRING" id="434131.NRI_0786"/>
<gene>
    <name evidence="1" type="ordered locus">NRI_0786</name>
</gene>
<proteinExistence type="predicted"/>
<evidence type="ECO:0000313" key="2">
    <source>
        <dbReference type="Proteomes" id="UP000001627"/>
    </source>
</evidence>
<sequence length="45" mass="5003">MTTLRLGTKPLLFFRCVTEVAIDSQIPAAIPKPSMSCVIFIEHLN</sequence>
<dbReference type="EMBL" id="CP001431">
    <property type="protein sequence ID" value="ACT69762.1"/>
    <property type="molecule type" value="Genomic_DNA"/>
</dbReference>
<name>C6V5U1_NEORI</name>
<reference evidence="1 2" key="1">
    <citation type="journal article" date="2009" name="Nucleic Acids Res.">
        <title>Analysis of complete genome sequence of Neorickettsia risticii: causative agent of Potomac horse fever.</title>
        <authorList>
            <person name="Lin M."/>
            <person name="Zhang C."/>
            <person name="Gibson K."/>
            <person name="Rikihisa Y."/>
        </authorList>
    </citation>
    <scope>NUCLEOTIDE SEQUENCE [LARGE SCALE GENOMIC DNA]</scope>
    <source>
        <strain evidence="1 2">Illinois</strain>
    </source>
</reference>
<organism evidence="1 2">
    <name type="scientific">Neorickettsia risticii (strain Illinois)</name>
    <dbReference type="NCBI Taxonomy" id="434131"/>
    <lineage>
        <taxon>Bacteria</taxon>
        <taxon>Pseudomonadati</taxon>
        <taxon>Pseudomonadota</taxon>
        <taxon>Alphaproteobacteria</taxon>
        <taxon>Rickettsiales</taxon>
        <taxon>Anaplasmataceae</taxon>
        <taxon>Neorickettsia</taxon>
    </lineage>
</organism>
<protein>
    <submittedName>
        <fullName evidence="1">Uncharacterized protein</fullName>
    </submittedName>
</protein>
<accession>C6V5U1</accession>
<dbReference type="AlphaFoldDB" id="C6V5U1"/>
<evidence type="ECO:0000313" key="1">
    <source>
        <dbReference type="EMBL" id="ACT69762.1"/>
    </source>
</evidence>
<dbReference type="Proteomes" id="UP000001627">
    <property type="component" value="Chromosome"/>
</dbReference>
<dbReference type="HOGENOM" id="CLU_3202526_0_0_5"/>